<dbReference type="EMBL" id="RZNH01000045">
    <property type="protein sequence ID" value="NOU61886.1"/>
    <property type="molecule type" value="Genomic_DNA"/>
</dbReference>
<dbReference type="Proteomes" id="UP000732105">
    <property type="component" value="Unassembled WGS sequence"/>
</dbReference>
<accession>A0ABX1X0F5</accession>
<evidence type="ECO:0000313" key="3">
    <source>
        <dbReference type="Proteomes" id="UP000732105"/>
    </source>
</evidence>
<sequence length="380" mass="44103">MKFYLSLLLLVSILNVKAQKHFEGSVTYNFDVKYLSKADSLYTDSLIKERGFIFRTFFLPPTQSVHIIKKDTVMVQDYFDDHTSPHTVYITSKNEYKTLDMNSGKLRDRKEYTKSKYRNIKKYIRIRNEDEVICGYNCKAWKIKSKNGWNKVWLAETDQVLPSTVKAGISLDNKLILKQIRHYNGKKEEVKYAVEMDGLPAYDFSGFVATNTGTNIKEKYEPIAQNNTIEDMPVKVGQKVPNVYFRQVFKNELANLYQTTAQSNYTMIEFWGSWCLPCLAATPKIKKLRDKFTKQELSIISLNTRDKMEEKVKNLITKKEMNWQHAYSTKKIVSIFNKQGKYPTAVLIDKNNMVVLIGNPHLILEEVERIVGGELSSTKN</sequence>
<dbReference type="PANTHER" id="PTHR42852">
    <property type="entry name" value="THIOL:DISULFIDE INTERCHANGE PROTEIN DSBE"/>
    <property type="match status" value="1"/>
</dbReference>
<dbReference type="RefSeq" id="WP_171597140.1">
    <property type="nucleotide sequence ID" value="NZ_RZNH01000045.1"/>
</dbReference>
<dbReference type="PROSITE" id="PS51352">
    <property type="entry name" value="THIOREDOXIN_2"/>
    <property type="match status" value="1"/>
</dbReference>
<dbReference type="InterPro" id="IPR012336">
    <property type="entry name" value="Thioredoxin-like_fold"/>
</dbReference>
<dbReference type="InterPro" id="IPR013766">
    <property type="entry name" value="Thioredoxin_domain"/>
</dbReference>
<dbReference type="SUPFAM" id="SSF52833">
    <property type="entry name" value="Thioredoxin-like"/>
    <property type="match status" value="1"/>
</dbReference>
<gene>
    <name evidence="2" type="ORF">ELS83_18980</name>
</gene>
<dbReference type="CDD" id="cd02966">
    <property type="entry name" value="TlpA_like_family"/>
    <property type="match status" value="1"/>
</dbReference>
<dbReference type="Pfam" id="PF13905">
    <property type="entry name" value="Thioredoxin_8"/>
    <property type="match status" value="1"/>
</dbReference>
<keyword evidence="3" id="KW-1185">Reference proteome</keyword>
<name>A0ABX1X0F5_9BACT</name>
<dbReference type="Gene3D" id="3.40.30.10">
    <property type="entry name" value="Glutaredoxin"/>
    <property type="match status" value="1"/>
</dbReference>
<evidence type="ECO:0000313" key="2">
    <source>
        <dbReference type="EMBL" id="NOU61886.1"/>
    </source>
</evidence>
<reference evidence="2 3" key="1">
    <citation type="submission" date="2018-12" db="EMBL/GenBank/DDBJ databases">
        <title>Marinifilum JC070 sp. nov., a marine bacterium isolated from Yongle Blue Hole in the South China Sea.</title>
        <authorList>
            <person name="Fu T."/>
        </authorList>
    </citation>
    <scope>NUCLEOTIDE SEQUENCE [LARGE SCALE GENOMIC DNA]</scope>
    <source>
        <strain evidence="2 3">JC070</strain>
    </source>
</reference>
<proteinExistence type="predicted"/>
<protein>
    <submittedName>
        <fullName evidence="2">TlpA family protein disulfide reductase</fullName>
    </submittedName>
</protein>
<evidence type="ECO:0000259" key="1">
    <source>
        <dbReference type="PROSITE" id="PS51352"/>
    </source>
</evidence>
<feature type="domain" description="Thioredoxin" evidence="1">
    <location>
        <begin position="234"/>
        <end position="376"/>
    </location>
</feature>
<dbReference type="InterPro" id="IPR036249">
    <property type="entry name" value="Thioredoxin-like_sf"/>
</dbReference>
<dbReference type="PANTHER" id="PTHR42852:SF13">
    <property type="entry name" value="PROTEIN DIPZ"/>
    <property type="match status" value="1"/>
</dbReference>
<organism evidence="2 3">
    <name type="scientific">Marinifilum caeruleilacunae</name>
    <dbReference type="NCBI Taxonomy" id="2499076"/>
    <lineage>
        <taxon>Bacteria</taxon>
        <taxon>Pseudomonadati</taxon>
        <taxon>Bacteroidota</taxon>
        <taxon>Bacteroidia</taxon>
        <taxon>Marinilabiliales</taxon>
        <taxon>Marinifilaceae</taxon>
    </lineage>
</organism>
<comment type="caution">
    <text evidence="2">The sequence shown here is derived from an EMBL/GenBank/DDBJ whole genome shotgun (WGS) entry which is preliminary data.</text>
</comment>
<dbReference type="InterPro" id="IPR050553">
    <property type="entry name" value="Thioredoxin_ResA/DsbE_sf"/>
</dbReference>